<evidence type="ECO:0000256" key="7">
    <source>
        <dbReference type="ARBA" id="ARBA00022756"/>
    </source>
</evidence>
<gene>
    <name evidence="14" type="ORF">ACFQ16_05685</name>
</gene>
<dbReference type="InterPro" id="IPR050087">
    <property type="entry name" value="AON_synthase_class-II"/>
</dbReference>
<dbReference type="EMBL" id="JBHTIW010000002">
    <property type="protein sequence ID" value="MFD0919227.1"/>
    <property type="molecule type" value="Genomic_DNA"/>
</dbReference>
<sequence length="376" mass="39448">MSTVFDWIDGRLEQRRRAGLHRTPRVRRADDDALDLAGNDYLGLTRHPQVVRGAVRAAREWGTGSTGSRLVTGSTQLHRDLEERLAGFCGAESALVFSSGYTANLAATNALTGSDTLIVSDRHNHASLIDGCRLSRAEVRIVPHRDVAAVHEVLSGHDGPALVVTESVFSVDGDTAPLRALHQACREHGAALLVDDAHGLGTTGPRGAGALHAAGLAHEPDVVVTATLSKSLGSQGGAVLGPHRVIQHLTQTARTFIFDTGLAPSCAGAALAALDVLRAEPERAEAVRNTASALHDGLASSGLPVRRPGGAVLSLPADSPEHAVAWAARCRDEGVVVGCFRPPSVPDSSSRLRLTSRADLTHQDVTRAVKVIAAVR</sequence>
<keyword evidence="8 12" id="KW-0663">Pyridoxal phosphate</keyword>
<evidence type="ECO:0000256" key="10">
    <source>
        <dbReference type="ARBA" id="ARBA00033381"/>
    </source>
</evidence>
<dbReference type="Proteomes" id="UP001597018">
    <property type="component" value="Unassembled WGS sequence"/>
</dbReference>
<evidence type="ECO:0000256" key="3">
    <source>
        <dbReference type="ARBA" id="ARBA00010008"/>
    </source>
</evidence>
<dbReference type="InterPro" id="IPR001917">
    <property type="entry name" value="Aminotrans_II_pyridoxalP_BS"/>
</dbReference>
<dbReference type="InterPro" id="IPR015422">
    <property type="entry name" value="PyrdxlP-dep_Trfase_small"/>
</dbReference>
<evidence type="ECO:0000256" key="9">
    <source>
        <dbReference type="ARBA" id="ARBA00032610"/>
    </source>
</evidence>
<comment type="catalytic activity">
    <reaction evidence="11">
        <text>6-carboxyhexanoyl-[ACP] + L-alanine + H(+) = (8S)-8-amino-7-oxononanoate + holo-[ACP] + CO2</text>
        <dbReference type="Rhea" id="RHEA:42288"/>
        <dbReference type="Rhea" id="RHEA-COMP:9685"/>
        <dbReference type="Rhea" id="RHEA-COMP:9955"/>
        <dbReference type="ChEBI" id="CHEBI:15378"/>
        <dbReference type="ChEBI" id="CHEBI:16526"/>
        <dbReference type="ChEBI" id="CHEBI:57972"/>
        <dbReference type="ChEBI" id="CHEBI:64479"/>
        <dbReference type="ChEBI" id="CHEBI:78846"/>
        <dbReference type="ChEBI" id="CHEBI:149468"/>
        <dbReference type="EC" id="2.3.1.47"/>
    </reaction>
</comment>
<comment type="pathway">
    <text evidence="2">Cofactor biosynthesis; biotin biosynthesis.</text>
</comment>
<comment type="subunit">
    <text evidence="4">Homodimer.</text>
</comment>
<evidence type="ECO:0000313" key="15">
    <source>
        <dbReference type="Proteomes" id="UP001597018"/>
    </source>
</evidence>
<dbReference type="EC" id="2.3.1.47" evidence="5"/>
<evidence type="ECO:0000256" key="6">
    <source>
        <dbReference type="ARBA" id="ARBA00022679"/>
    </source>
</evidence>
<dbReference type="InterPro" id="IPR015424">
    <property type="entry name" value="PyrdxlP-dep_Trfase"/>
</dbReference>
<protein>
    <recommendedName>
        <fullName evidence="5">8-amino-7-oxononanoate synthase</fullName>
        <ecNumber evidence="5">2.3.1.47</ecNumber>
    </recommendedName>
    <alternativeName>
        <fullName evidence="9">7-keto-8-amino-pelargonic acid synthase</fullName>
    </alternativeName>
    <alternativeName>
        <fullName evidence="10">8-amino-7-ketopelargonate synthase</fullName>
    </alternativeName>
</protein>
<feature type="domain" description="Aminotransferase class I/classII large" evidence="13">
    <location>
        <begin position="32"/>
        <end position="372"/>
    </location>
</feature>
<evidence type="ECO:0000256" key="4">
    <source>
        <dbReference type="ARBA" id="ARBA00011738"/>
    </source>
</evidence>
<evidence type="ECO:0000256" key="2">
    <source>
        <dbReference type="ARBA" id="ARBA00004746"/>
    </source>
</evidence>
<dbReference type="Gene3D" id="3.90.1150.10">
    <property type="entry name" value="Aspartate Aminotransferase, domain 1"/>
    <property type="match status" value="1"/>
</dbReference>
<name>A0ABW3FSI3_9PSEU</name>
<keyword evidence="14" id="KW-0012">Acyltransferase</keyword>
<dbReference type="Pfam" id="PF00155">
    <property type="entry name" value="Aminotran_1_2"/>
    <property type="match status" value="1"/>
</dbReference>
<evidence type="ECO:0000259" key="13">
    <source>
        <dbReference type="Pfam" id="PF00155"/>
    </source>
</evidence>
<dbReference type="InterPro" id="IPR004839">
    <property type="entry name" value="Aminotransferase_I/II_large"/>
</dbReference>
<keyword evidence="15" id="KW-1185">Reference proteome</keyword>
<comment type="similarity">
    <text evidence="3">Belongs to the class-II pyridoxal-phosphate-dependent aminotransferase family. BioF subfamily.</text>
</comment>
<dbReference type="PANTHER" id="PTHR13693:SF100">
    <property type="entry name" value="8-AMINO-7-OXONONANOATE SYNTHASE"/>
    <property type="match status" value="1"/>
</dbReference>
<dbReference type="PANTHER" id="PTHR13693">
    <property type="entry name" value="CLASS II AMINOTRANSFERASE/8-AMINO-7-OXONONANOATE SYNTHASE"/>
    <property type="match status" value="1"/>
</dbReference>
<dbReference type="SUPFAM" id="SSF53383">
    <property type="entry name" value="PLP-dependent transferases"/>
    <property type="match status" value="1"/>
</dbReference>
<reference evidence="15" key="1">
    <citation type="journal article" date="2019" name="Int. J. Syst. Evol. Microbiol.">
        <title>The Global Catalogue of Microorganisms (GCM) 10K type strain sequencing project: providing services to taxonomists for standard genome sequencing and annotation.</title>
        <authorList>
            <consortium name="The Broad Institute Genomics Platform"/>
            <consortium name="The Broad Institute Genome Sequencing Center for Infectious Disease"/>
            <person name="Wu L."/>
            <person name="Ma J."/>
        </authorList>
    </citation>
    <scope>NUCLEOTIDE SEQUENCE [LARGE SCALE GENOMIC DNA]</scope>
    <source>
        <strain evidence="15">CCUG 56401</strain>
    </source>
</reference>
<comment type="cofactor">
    <cofactor evidence="1 12">
        <name>pyridoxal 5'-phosphate</name>
        <dbReference type="ChEBI" id="CHEBI:597326"/>
    </cofactor>
</comment>
<accession>A0ABW3FSI3</accession>
<keyword evidence="7" id="KW-0093">Biotin biosynthesis</keyword>
<evidence type="ECO:0000256" key="12">
    <source>
        <dbReference type="RuleBase" id="RU003693"/>
    </source>
</evidence>
<keyword evidence="6 14" id="KW-0808">Transferase</keyword>
<evidence type="ECO:0000256" key="8">
    <source>
        <dbReference type="ARBA" id="ARBA00022898"/>
    </source>
</evidence>
<comment type="caution">
    <text evidence="14">The sequence shown here is derived from an EMBL/GenBank/DDBJ whole genome shotgun (WGS) entry which is preliminary data.</text>
</comment>
<dbReference type="PROSITE" id="PS00599">
    <property type="entry name" value="AA_TRANSFER_CLASS_2"/>
    <property type="match status" value="1"/>
</dbReference>
<evidence type="ECO:0000256" key="1">
    <source>
        <dbReference type="ARBA" id="ARBA00001933"/>
    </source>
</evidence>
<dbReference type="InterPro" id="IPR015421">
    <property type="entry name" value="PyrdxlP-dep_Trfase_major"/>
</dbReference>
<evidence type="ECO:0000256" key="5">
    <source>
        <dbReference type="ARBA" id="ARBA00013187"/>
    </source>
</evidence>
<dbReference type="Gene3D" id="3.40.640.10">
    <property type="entry name" value="Type I PLP-dependent aspartate aminotransferase-like (Major domain)"/>
    <property type="match status" value="1"/>
</dbReference>
<dbReference type="GO" id="GO:0008710">
    <property type="term" value="F:8-amino-7-oxononanoate synthase activity"/>
    <property type="evidence" value="ECO:0007669"/>
    <property type="project" value="UniProtKB-EC"/>
</dbReference>
<proteinExistence type="inferred from homology"/>
<evidence type="ECO:0000313" key="14">
    <source>
        <dbReference type="EMBL" id="MFD0919227.1"/>
    </source>
</evidence>
<organism evidence="14 15">
    <name type="scientific">Saccharopolyspora rosea</name>
    <dbReference type="NCBI Taxonomy" id="524884"/>
    <lineage>
        <taxon>Bacteria</taxon>
        <taxon>Bacillati</taxon>
        <taxon>Actinomycetota</taxon>
        <taxon>Actinomycetes</taxon>
        <taxon>Pseudonocardiales</taxon>
        <taxon>Pseudonocardiaceae</taxon>
        <taxon>Saccharopolyspora</taxon>
    </lineage>
</organism>
<dbReference type="RefSeq" id="WP_263251083.1">
    <property type="nucleotide sequence ID" value="NZ_BAABLT010000019.1"/>
</dbReference>
<evidence type="ECO:0000256" key="11">
    <source>
        <dbReference type="ARBA" id="ARBA00047715"/>
    </source>
</evidence>